<reference evidence="2" key="1">
    <citation type="journal article" date="2017" name="Nature">
        <title>The sunflower genome provides insights into oil metabolism, flowering and Asterid evolution.</title>
        <authorList>
            <person name="Badouin H."/>
            <person name="Gouzy J."/>
            <person name="Grassa C.J."/>
            <person name="Murat F."/>
            <person name="Staton S.E."/>
            <person name="Cottret L."/>
            <person name="Lelandais-Briere C."/>
            <person name="Owens G.L."/>
            <person name="Carrere S."/>
            <person name="Mayjonade B."/>
            <person name="Legrand L."/>
            <person name="Gill N."/>
            <person name="Kane N.C."/>
            <person name="Bowers J.E."/>
            <person name="Hubner S."/>
            <person name="Bellec A."/>
            <person name="Berard A."/>
            <person name="Berges H."/>
            <person name="Blanchet N."/>
            <person name="Boniface M.C."/>
            <person name="Brunel D."/>
            <person name="Catrice O."/>
            <person name="Chaidir N."/>
            <person name="Claudel C."/>
            <person name="Donnadieu C."/>
            <person name="Faraut T."/>
            <person name="Fievet G."/>
            <person name="Helmstetter N."/>
            <person name="King M."/>
            <person name="Knapp S.J."/>
            <person name="Lai Z."/>
            <person name="Le Paslier M.C."/>
            <person name="Lippi Y."/>
            <person name="Lorenzon L."/>
            <person name="Mandel J.R."/>
            <person name="Marage G."/>
            <person name="Marchand G."/>
            <person name="Marquand E."/>
            <person name="Bret-Mestries E."/>
            <person name="Morien E."/>
            <person name="Nambeesan S."/>
            <person name="Nguyen T."/>
            <person name="Pegot-Espagnet P."/>
            <person name="Pouilly N."/>
            <person name="Raftis F."/>
            <person name="Sallet E."/>
            <person name="Schiex T."/>
            <person name="Thomas J."/>
            <person name="Vandecasteele C."/>
            <person name="Vares D."/>
            <person name="Vear F."/>
            <person name="Vautrin S."/>
            <person name="Crespi M."/>
            <person name="Mangin B."/>
            <person name="Burke J.M."/>
            <person name="Salse J."/>
            <person name="Munos S."/>
            <person name="Vincourt P."/>
            <person name="Rieseberg L.H."/>
            <person name="Langlade N.B."/>
        </authorList>
    </citation>
    <scope>NUCLEOTIDE SEQUENCE</scope>
    <source>
        <tissue evidence="2">Leaves</tissue>
    </source>
</reference>
<name>A0A9K3HFP6_HELAN</name>
<reference evidence="2" key="2">
    <citation type="submission" date="2020-06" db="EMBL/GenBank/DDBJ databases">
        <title>Helianthus annuus Genome sequencing and assembly Release 2.</title>
        <authorList>
            <person name="Gouzy J."/>
            <person name="Langlade N."/>
            <person name="Munos S."/>
        </authorList>
    </citation>
    <scope>NUCLEOTIDE SEQUENCE</scope>
    <source>
        <tissue evidence="2">Leaves</tissue>
    </source>
</reference>
<comment type="caution">
    <text evidence="2">The sequence shown here is derived from an EMBL/GenBank/DDBJ whole genome shotgun (WGS) entry which is preliminary data.</text>
</comment>
<keyword evidence="3" id="KW-1185">Reference proteome</keyword>
<dbReference type="AlphaFoldDB" id="A0A9K3HFP6"/>
<sequence length="73" mass="7959">MGKANDRVLVVLLSDRREVLPTGPERGPATEKLDSPSPPWLTTRKLSEPASWSLGTSCGSMESSSTRSRFPML</sequence>
<gene>
    <name evidence="2" type="ORF">HanXRQr2_Chr12g0535881</name>
</gene>
<evidence type="ECO:0000256" key="1">
    <source>
        <dbReference type="SAM" id="MobiDB-lite"/>
    </source>
</evidence>
<evidence type="ECO:0000313" key="3">
    <source>
        <dbReference type="Proteomes" id="UP000215914"/>
    </source>
</evidence>
<evidence type="ECO:0000313" key="2">
    <source>
        <dbReference type="EMBL" id="KAF5777461.1"/>
    </source>
</evidence>
<dbReference type="Proteomes" id="UP000215914">
    <property type="component" value="Unassembled WGS sequence"/>
</dbReference>
<organism evidence="2 3">
    <name type="scientific">Helianthus annuus</name>
    <name type="common">Common sunflower</name>
    <dbReference type="NCBI Taxonomy" id="4232"/>
    <lineage>
        <taxon>Eukaryota</taxon>
        <taxon>Viridiplantae</taxon>
        <taxon>Streptophyta</taxon>
        <taxon>Embryophyta</taxon>
        <taxon>Tracheophyta</taxon>
        <taxon>Spermatophyta</taxon>
        <taxon>Magnoliopsida</taxon>
        <taxon>eudicotyledons</taxon>
        <taxon>Gunneridae</taxon>
        <taxon>Pentapetalae</taxon>
        <taxon>asterids</taxon>
        <taxon>campanulids</taxon>
        <taxon>Asterales</taxon>
        <taxon>Asteraceae</taxon>
        <taxon>Asteroideae</taxon>
        <taxon>Heliantheae alliance</taxon>
        <taxon>Heliantheae</taxon>
        <taxon>Helianthus</taxon>
    </lineage>
</organism>
<dbReference type="Gramene" id="mRNA:HanXRQr2_Chr12g0535881">
    <property type="protein sequence ID" value="CDS:HanXRQr2_Chr12g0535881.1"/>
    <property type="gene ID" value="HanXRQr2_Chr12g0535881"/>
</dbReference>
<proteinExistence type="predicted"/>
<feature type="compositionally biased region" description="Polar residues" evidence="1">
    <location>
        <begin position="53"/>
        <end position="73"/>
    </location>
</feature>
<feature type="region of interest" description="Disordered" evidence="1">
    <location>
        <begin position="16"/>
        <end position="73"/>
    </location>
</feature>
<protein>
    <submittedName>
        <fullName evidence="2">Uncharacterized protein</fullName>
    </submittedName>
</protein>
<dbReference type="EMBL" id="MNCJ02000327">
    <property type="protein sequence ID" value="KAF5777461.1"/>
    <property type="molecule type" value="Genomic_DNA"/>
</dbReference>
<accession>A0A9K3HFP6</accession>